<protein>
    <submittedName>
        <fullName evidence="1">Uncharacterized protein</fullName>
    </submittedName>
</protein>
<evidence type="ECO:0000313" key="1">
    <source>
        <dbReference type="EMBL" id="GGI69527.1"/>
    </source>
</evidence>
<dbReference type="Proteomes" id="UP000613743">
    <property type="component" value="Unassembled WGS sequence"/>
</dbReference>
<name>A0A917JKC8_9GAMM</name>
<comment type="caution">
    <text evidence="1">The sequence shown here is derived from an EMBL/GenBank/DDBJ whole genome shotgun (WGS) entry which is preliminary data.</text>
</comment>
<gene>
    <name evidence="1" type="ORF">GCM10009332_03260</name>
</gene>
<reference evidence="1" key="1">
    <citation type="journal article" date="2014" name="Int. J. Syst. Evol. Microbiol.">
        <title>Complete genome sequence of Corynebacterium casei LMG S-19264T (=DSM 44701T), isolated from a smear-ripened cheese.</title>
        <authorList>
            <consortium name="US DOE Joint Genome Institute (JGI-PGF)"/>
            <person name="Walter F."/>
            <person name="Albersmeier A."/>
            <person name="Kalinowski J."/>
            <person name="Ruckert C."/>
        </authorList>
    </citation>
    <scope>NUCLEOTIDE SEQUENCE</scope>
    <source>
        <strain evidence="1">JCM 30804</strain>
    </source>
</reference>
<proteinExistence type="predicted"/>
<dbReference type="AlphaFoldDB" id="A0A917JKC8"/>
<reference evidence="1" key="2">
    <citation type="submission" date="2020-09" db="EMBL/GenBank/DDBJ databases">
        <authorList>
            <person name="Sun Q."/>
            <person name="Ohkuma M."/>
        </authorList>
    </citation>
    <scope>NUCLEOTIDE SEQUENCE</scope>
    <source>
        <strain evidence="1">JCM 30804</strain>
    </source>
</reference>
<dbReference type="EMBL" id="BMPZ01000001">
    <property type="protein sequence ID" value="GGI69527.1"/>
    <property type="molecule type" value="Genomic_DNA"/>
</dbReference>
<organism evidence="1 2">
    <name type="scientific">Shewanella gelidii</name>
    <dbReference type="NCBI Taxonomy" id="1642821"/>
    <lineage>
        <taxon>Bacteria</taxon>
        <taxon>Pseudomonadati</taxon>
        <taxon>Pseudomonadota</taxon>
        <taxon>Gammaproteobacteria</taxon>
        <taxon>Alteromonadales</taxon>
        <taxon>Shewanellaceae</taxon>
        <taxon>Shewanella</taxon>
    </lineage>
</organism>
<keyword evidence="2" id="KW-1185">Reference proteome</keyword>
<accession>A0A917JKC8</accession>
<evidence type="ECO:0000313" key="2">
    <source>
        <dbReference type="Proteomes" id="UP000613743"/>
    </source>
</evidence>
<dbReference type="RefSeq" id="WP_188917200.1">
    <property type="nucleotide sequence ID" value="NZ_BMPZ01000001.1"/>
</dbReference>
<sequence length="158" mass="17166">MTKNKQVKARHEPSKAIDVTTQIKTDASKECNAISDAADFVLFDSADHELDIPSLEASGMDLSPWDLESHSANGNDLKPIGLITGTKETDVNCLAVSMSQPGYQALPASEFVEPACPHPDLHLFGPMPIEYFLQHGIDPEGFEILKSDDAILQSTDTK</sequence>